<evidence type="ECO:0000313" key="3">
    <source>
        <dbReference type="Proteomes" id="UP000801492"/>
    </source>
</evidence>
<name>A0A8K0CU55_IGNLU</name>
<dbReference type="EMBL" id="VTPC01007746">
    <property type="protein sequence ID" value="KAF2893705.1"/>
    <property type="molecule type" value="Genomic_DNA"/>
</dbReference>
<comment type="caution">
    <text evidence="2">The sequence shown here is derived from an EMBL/GenBank/DDBJ whole genome shotgun (WGS) entry which is preliminary data.</text>
</comment>
<feature type="compositionally biased region" description="Polar residues" evidence="1">
    <location>
        <begin position="113"/>
        <end position="125"/>
    </location>
</feature>
<gene>
    <name evidence="2" type="ORF">ILUMI_12468</name>
</gene>
<feature type="region of interest" description="Disordered" evidence="1">
    <location>
        <begin position="102"/>
        <end position="125"/>
    </location>
</feature>
<organism evidence="2 3">
    <name type="scientific">Ignelater luminosus</name>
    <name type="common">Cucubano</name>
    <name type="synonym">Pyrophorus luminosus</name>
    <dbReference type="NCBI Taxonomy" id="2038154"/>
    <lineage>
        <taxon>Eukaryota</taxon>
        <taxon>Metazoa</taxon>
        <taxon>Ecdysozoa</taxon>
        <taxon>Arthropoda</taxon>
        <taxon>Hexapoda</taxon>
        <taxon>Insecta</taxon>
        <taxon>Pterygota</taxon>
        <taxon>Neoptera</taxon>
        <taxon>Endopterygota</taxon>
        <taxon>Coleoptera</taxon>
        <taxon>Polyphaga</taxon>
        <taxon>Elateriformia</taxon>
        <taxon>Elateroidea</taxon>
        <taxon>Elateridae</taxon>
        <taxon>Agrypninae</taxon>
        <taxon>Pyrophorini</taxon>
        <taxon>Ignelater</taxon>
    </lineage>
</organism>
<accession>A0A8K0CU55</accession>
<reference evidence="2" key="1">
    <citation type="submission" date="2019-08" db="EMBL/GenBank/DDBJ databases">
        <title>The genome of the North American firefly Photinus pyralis.</title>
        <authorList>
            <consortium name="Photinus pyralis genome working group"/>
            <person name="Fallon T.R."/>
            <person name="Sander Lower S.E."/>
            <person name="Weng J.-K."/>
        </authorList>
    </citation>
    <scope>NUCLEOTIDE SEQUENCE</scope>
    <source>
        <strain evidence="2">TRF0915ILg1</strain>
        <tissue evidence="2">Whole body</tissue>
    </source>
</reference>
<keyword evidence="3" id="KW-1185">Reference proteome</keyword>
<dbReference type="Proteomes" id="UP000801492">
    <property type="component" value="Unassembled WGS sequence"/>
</dbReference>
<protein>
    <submittedName>
        <fullName evidence="2">Uncharacterized protein</fullName>
    </submittedName>
</protein>
<evidence type="ECO:0000256" key="1">
    <source>
        <dbReference type="SAM" id="MobiDB-lite"/>
    </source>
</evidence>
<evidence type="ECO:0000313" key="2">
    <source>
        <dbReference type="EMBL" id="KAF2893705.1"/>
    </source>
</evidence>
<proteinExistence type="predicted"/>
<sequence length="125" mass="13786">MSDDAADTAYLICKLCELCCLCSQCCIEICEECQKDSGRTTTNQRNNVITTQYAPVNSATTEPPSCITNGHQEQHFLKTVPQPSAPIEQPLLRPLGFGDIKTDVPPSYEEATRNNLTESTMKNSK</sequence>
<dbReference type="AlphaFoldDB" id="A0A8K0CU55"/>